<name>A0AAE0TQ74_9PEZI</name>
<evidence type="ECO:0000256" key="1">
    <source>
        <dbReference type="SAM" id="MobiDB-lite"/>
    </source>
</evidence>
<protein>
    <recommendedName>
        <fullName evidence="4">Mannose-1-phosphate guanylyltransferase</fullName>
    </recommendedName>
</protein>
<comment type="caution">
    <text evidence="2">The sequence shown here is derived from an EMBL/GenBank/DDBJ whole genome shotgun (WGS) entry which is preliminary data.</text>
</comment>
<dbReference type="PANTHER" id="PTHR23416">
    <property type="entry name" value="SIALIC ACID SYNTHASE-RELATED"/>
    <property type="match status" value="1"/>
</dbReference>
<sequence length="107" mass="11729">MSIDSAQRKGSQCSFVAGAISIGEDCFIGGDTIIMPFRKIGRGVVVGAGSVVTKDVKENTVVGGNPAKFMRRIEPGPNVDKHHPDIEEQNERMKHELHENDKRGQDR</sequence>
<dbReference type="AlphaFoldDB" id="A0AAE0TQ74"/>
<dbReference type="EMBL" id="JAUTXT010000080">
    <property type="protein sequence ID" value="KAK3669543.1"/>
    <property type="molecule type" value="Genomic_DNA"/>
</dbReference>
<dbReference type="Pfam" id="PF00132">
    <property type="entry name" value="Hexapep"/>
    <property type="match status" value="1"/>
</dbReference>
<feature type="compositionally biased region" description="Basic and acidic residues" evidence="1">
    <location>
        <begin position="71"/>
        <end position="107"/>
    </location>
</feature>
<dbReference type="Gene3D" id="2.160.10.10">
    <property type="entry name" value="Hexapeptide repeat proteins"/>
    <property type="match status" value="1"/>
</dbReference>
<dbReference type="PANTHER" id="PTHR23416:SF54">
    <property type="entry name" value="ACETYLTRANSFERASE, CYSE_LACA_LPXA_NODL FAMILY (AFU_ORTHOLOGUE AFUA_2G08430)-RELATED"/>
    <property type="match status" value="1"/>
</dbReference>
<dbReference type="InterPro" id="IPR051159">
    <property type="entry name" value="Hexapeptide_acetyltransf"/>
</dbReference>
<proteinExistence type="predicted"/>
<evidence type="ECO:0008006" key="4">
    <source>
        <dbReference type="Google" id="ProtNLM"/>
    </source>
</evidence>
<dbReference type="InterPro" id="IPR011004">
    <property type="entry name" value="Trimer_LpxA-like_sf"/>
</dbReference>
<feature type="region of interest" description="Disordered" evidence="1">
    <location>
        <begin position="67"/>
        <end position="107"/>
    </location>
</feature>
<dbReference type="SUPFAM" id="SSF51161">
    <property type="entry name" value="Trimeric LpxA-like enzymes"/>
    <property type="match status" value="1"/>
</dbReference>
<accession>A0AAE0TQ74</accession>
<organism evidence="2 3">
    <name type="scientific">Recurvomyces mirabilis</name>
    <dbReference type="NCBI Taxonomy" id="574656"/>
    <lineage>
        <taxon>Eukaryota</taxon>
        <taxon>Fungi</taxon>
        <taxon>Dikarya</taxon>
        <taxon>Ascomycota</taxon>
        <taxon>Pezizomycotina</taxon>
        <taxon>Dothideomycetes</taxon>
        <taxon>Dothideomycetidae</taxon>
        <taxon>Mycosphaerellales</taxon>
        <taxon>Teratosphaeriaceae</taxon>
        <taxon>Recurvomyces</taxon>
    </lineage>
</organism>
<reference evidence="2" key="1">
    <citation type="submission" date="2023-07" db="EMBL/GenBank/DDBJ databases">
        <title>Black Yeasts Isolated from many extreme environments.</title>
        <authorList>
            <person name="Coleine C."/>
            <person name="Stajich J.E."/>
            <person name="Selbmann L."/>
        </authorList>
    </citation>
    <scope>NUCLEOTIDE SEQUENCE</scope>
    <source>
        <strain evidence="2">CCFEE 5485</strain>
    </source>
</reference>
<evidence type="ECO:0000313" key="2">
    <source>
        <dbReference type="EMBL" id="KAK3669543.1"/>
    </source>
</evidence>
<evidence type="ECO:0000313" key="3">
    <source>
        <dbReference type="Proteomes" id="UP001274830"/>
    </source>
</evidence>
<dbReference type="GO" id="GO:0008374">
    <property type="term" value="F:O-acyltransferase activity"/>
    <property type="evidence" value="ECO:0007669"/>
    <property type="project" value="TreeGrafter"/>
</dbReference>
<keyword evidence="3" id="KW-1185">Reference proteome</keyword>
<dbReference type="Proteomes" id="UP001274830">
    <property type="component" value="Unassembled WGS sequence"/>
</dbReference>
<gene>
    <name evidence="2" type="ORF">LTR78_010597</name>
</gene>
<dbReference type="InterPro" id="IPR001451">
    <property type="entry name" value="Hexapep"/>
</dbReference>